<proteinExistence type="predicted"/>
<dbReference type="OrthoDB" id="6690846at2759"/>
<dbReference type="WBParaSite" id="nOo.2.0.1.t07436-RA">
    <property type="protein sequence ID" value="nOo.2.0.1.t07436-RA"/>
    <property type="gene ID" value="nOo.2.0.1.g07436"/>
</dbReference>
<organism evidence="3">
    <name type="scientific">Onchocerca ochengi</name>
    <name type="common">Filarial nematode worm</name>
    <dbReference type="NCBI Taxonomy" id="42157"/>
    <lineage>
        <taxon>Eukaryota</taxon>
        <taxon>Metazoa</taxon>
        <taxon>Ecdysozoa</taxon>
        <taxon>Nematoda</taxon>
        <taxon>Chromadorea</taxon>
        <taxon>Rhabditida</taxon>
        <taxon>Spirurina</taxon>
        <taxon>Spiruromorpha</taxon>
        <taxon>Filarioidea</taxon>
        <taxon>Onchocercidae</taxon>
        <taxon>Onchocerca</taxon>
    </lineage>
</organism>
<evidence type="ECO:0000313" key="1">
    <source>
        <dbReference type="EMBL" id="VDK86209.1"/>
    </source>
</evidence>
<keyword evidence="2" id="KW-1185">Reference proteome</keyword>
<reference evidence="3" key="1">
    <citation type="submission" date="2016-06" db="UniProtKB">
        <authorList>
            <consortium name="WormBaseParasite"/>
        </authorList>
    </citation>
    <scope>IDENTIFICATION</scope>
</reference>
<dbReference type="Proteomes" id="UP000271087">
    <property type="component" value="Unassembled WGS sequence"/>
</dbReference>
<dbReference type="STRING" id="42157.A0A182EH62"/>
<evidence type="ECO:0000313" key="3">
    <source>
        <dbReference type="WBParaSite" id="nOo.2.0.1.t07436-RA"/>
    </source>
</evidence>
<sequence>MSHRFAIRIAHRDISSQPYSITVESQKTGKILLFQSSAVTTISSVESLSKLRKEYTKLMDARGLVGVLQAGQ</sequence>
<protein>
    <submittedName>
        <fullName evidence="3">Ubiquitin-like domain-containing protein</fullName>
    </submittedName>
</protein>
<name>A0A182EH62_ONCOC</name>
<accession>A0A182EH62</accession>
<dbReference type="EMBL" id="UYRW01002654">
    <property type="protein sequence ID" value="VDK86209.1"/>
    <property type="molecule type" value="Genomic_DNA"/>
</dbReference>
<evidence type="ECO:0000313" key="2">
    <source>
        <dbReference type="Proteomes" id="UP000271087"/>
    </source>
</evidence>
<reference evidence="1 2" key="2">
    <citation type="submission" date="2018-08" db="EMBL/GenBank/DDBJ databases">
        <authorList>
            <person name="Laetsch R D."/>
            <person name="Stevens L."/>
            <person name="Kumar S."/>
            <person name="Blaxter L. M."/>
        </authorList>
    </citation>
    <scope>NUCLEOTIDE SEQUENCE [LARGE SCALE GENOMIC DNA]</scope>
</reference>
<gene>
    <name evidence="1" type="ORF">NOO_LOCUS7436</name>
</gene>
<dbReference type="AlphaFoldDB" id="A0A182EH62"/>